<dbReference type="InterPro" id="IPR001884">
    <property type="entry name" value="IF5A-like"/>
</dbReference>
<evidence type="ECO:0000256" key="8">
    <source>
        <dbReference type="ARBA" id="ARBA00022917"/>
    </source>
</evidence>
<organism evidence="15 16">
    <name type="scientific">Mugilogobius chulae</name>
    <name type="common">yellowstripe goby</name>
    <dbReference type="NCBI Taxonomy" id="88201"/>
    <lineage>
        <taxon>Eukaryota</taxon>
        <taxon>Metazoa</taxon>
        <taxon>Chordata</taxon>
        <taxon>Craniata</taxon>
        <taxon>Vertebrata</taxon>
        <taxon>Euteleostomi</taxon>
        <taxon>Actinopterygii</taxon>
        <taxon>Neopterygii</taxon>
        <taxon>Teleostei</taxon>
        <taxon>Neoteleostei</taxon>
        <taxon>Acanthomorphata</taxon>
        <taxon>Gobiaria</taxon>
        <taxon>Gobiiformes</taxon>
        <taxon>Gobioidei</taxon>
        <taxon>Gobiidae</taxon>
        <taxon>Gobionellinae</taxon>
        <taxon>Mugilogobius</taxon>
    </lineage>
</organism>
<keyword evidence="9" id="KW-0689">Ribosomal protein</keyword>
<dbReference type="InterPro" id="IPR014722">
    <property type="entry name" value="Rib_uL2_dom2"/>
</dbReference>
<dbReference type="InterPro" id="IPR020189">
    <property type="entry name" value="IF5A_C"/>
</dbReference>
<evidence type="ECO:0000256" key="4">
    <source>
        <dbReference type="ARBA" id="ARBA00007817"/>
    </source>
</evidence>
<dbReference type="InterPro" id="IPR038526">
    <property type="entry name" value="Ribosomal_eL22_sf"/>
</dbReference>
<comment type="similarity">
    <text evidence="4">Belongs to the eukaryotic ribosomal protein eL22 family.</text>
</comment>
<dbReference type="EMBL" id="JBBPFD010000577">
    <property type="protein sequence ID" value="KAK7878185.1"/>
    <property type="molecule type" value="Genomic_DNA"/>
</dbReference>
<dbReference type="InterPro" id="IPR008991">
    <property type="entry name" value="Translation_prot_SH3-like_sf"/>
</dbReference>
<keyword evidence="5" id="KW-0963">Cytoplasm</keyword>
<evidence type="ECO:0000256" key="3">
    <source>
        <dbReference type="ARBA" id="ARBA00006016"/>
    </source>
</evidence>
<proteinExistence type="inferred from homology"/>
<dbReference type="CDD" id="cd04468">
    <property type="entry name" value="S1_eIF5A"/>
    <property type="match status" value="1"/>
</dbReference>
<keyword evidence="11" id="KW-0687">Ribonucleoprotein</keyword>
<name>A0AAW0MG90_9GOBI</name>
<dbReference type="GO" id="GO:0005840">
    <property type="term" value="C:ribosome"/>
    <property type="evidence" value="ECO:0007669"/>
    <property type="project" value="UniProtKB-KW"/>
</dbReference>
<feature type="domain" description="Translation initiation factor 5A C-terminal" evidence="14">
    <location>
        <begin position="137"/>
        <end position="204"/>
    </location>
</feature>
<dbReference type="SUPFAM" id="SSF50249">
    <property type="entry name" value="Nucleic acid-binding proteins"/>
    <property type="match status" value="1"/>
</dbReference>
<dbReference type="Pfam" id="PF21485">
    <property type="entry name" value="IF5A-like_N"/>
    <property type="match status" value="1"/>
</dbReference>
<dbReference type="FunFam" id="2.40.50.140:FF:000034">
    <property type="entry name" value="Eukaryotic translation initiation factor 5A"/>
    <property type="match status" value="1"/>
</dbReference>
<dbReference type="GO" id="GO:0003735">
    <property type="term" value="F:structural constituent of ribosome"/>
    <property type="evidence" value="ECO:0007669"/>
    <property type="project" value="InterPro"/>
</dbReference>
<evidence type="ECO:0000256" key="11">
    <source>
        <dbReference type="ARBA" id="ARBA00023274"/>
    </source>
</evidence>
<evidence type="ECO:0000256" key="7">
    <source>
        <dbReference type="ARBA" id="ARBA00022884"/>
    </source>
</evidence>
<evidence type="ECO:0000256" key="2">
    <source>
        <dbReference type="ARBA" id="ARBA00004496"/>
    </source>
</evidence>
<protein>
    <recommendedName>
        <fullName evidence="12">Large ribosomal subunit protein eL22</fullName>
    </recommendedName>
    <alternativeName>
        <fullName evidence="13">60S ribosomal protein L22</fullName>
    </alternativeName>
</protein>
<dbReference type="NCBIfam" id="TIGR00037">
    <property type="entry name" value="eIF_5A"/>
    <property type="match status" value="1"/>
</dbReference>
<evidence type="ECO:0000256" key="10">
    <source>
        <dbReference type="ARBA" id="ARBA00023071"/>
    </source>
</evidence>
<dbReference type="PANTHER" id="PTHR11673">
    <property type="entry name" value="TRANSLATION INITIATION FACTOR 5A FAMILY MEMBER"/>
    <property type="match status" value="1"/>
</dbReference>
<dbReference type="GO" id="GO:0043022">
    <property type="term" value="F:ribosome binding"/>
    <property type="evidence" value="ECO:0007669"/>
    <property type="project" value="InterPro"/>
</dbReference>
<dbReference type="GO" id="GO:0003723">
    <property type="term" value="F:RNA binding"/>
    <property type="evidence" value="ECO:0007669"/>
    <property type="project" value="UniProtKB-KW"/>
</dbReference>
<keyword evidence="10" id="KW-0385">Hypusine</keyword>
<evidence type="ECO:0000259" key="14">
    <source>
        <dbReference type="SMART" id="SM01376"/>
    </source>
</evidence>
<dbReference type="FunFam" id="3.30.1360.210:FF:000001">
    <property type="entry name" value="60S ribosomal protein L22 1"/>
    <property type="match status" value="1"/>
</dbReference>
<keyword evidence="7" id="KW-0694">RNA-binding</keyword>
<dbReference type="PROSITE" id="PS00302">
    <property type="entry name" value="IF5A_HYPUSINE"/>
    <property type="match status" value="1"/>
</dbReference>
<evidence type="ECO:0000313" key="16">
    <source>
        <dbReference type="Proteomes" id="UP001460270"/>
    </source>
</evidence>
<dbReference type="GO" id="GO:0045905">
    <property type="term" value="P:positive regulation of translational termination"/>
    <property type="evidence" value="ECO:0007669"/>
    <property type="project" value="InterPro"/>
</dbReference>
<dbReference type="Proteomes" id="UP001460270">
    <property type="component" value="Unassembled WGS sequence"/>
</dbReference>
<dbReference type="InterPro" id="IPR002671">
    <property type="entry name" value="Ribosomal_eL22"/>
</dbReference>
<dbReference type="SUPFAM" id="SSF50104">
    <property type="entry name" value="Translation proteins SH3-like domain"/>
    <property type="match status" value="1"/>
</dbReference>
<dbReference type="Gene3D" id="3.30.1360.210">
    <property type="match status" value="1"/>
</dbReference>
<evidence type="ECO:0000256" key="6">
    <source>
        <dbReference type="ARBA" id="ARBA00022768"/>
    </source>
</evidence>
<comment type="similarity">
    <text evidence="3">Belongs to the eIF-5A family.</text>
</comment>
<dbReference type="Pfam" id="PF01287">
    <property type="entry name" value="eIF-5a"/>
    <property type="match status" value="1"/>
</dbReference>
<dbReference type="Pfam" id="PF01776">
    <property type="entry name" value="Ribosomal_L22e"/>
    <property type="match status" value="1"/>
</dbReference>
<dbReference type="GO" id="GO:0005789">
    <property type="term" value="C:endoplasmic reticulum membrane"/>
    <property type="evidence" value="ECO:0007669"/>
    <property type="project" value="UniProtKB-SubCell"/>
</dbReference>
<dbReference type="InterPro" id="IPR048670">
    <property type="entry name" value="IF5A-like_N"/>
</dbReference>
<evidence type="ECO:0000256" key="12">
    <source>
        <dbReference type="ARBA" id="ARBA00040613"/>
    </source>
</evidence>
<evidence type="ECO:0000256" key="13">
    <source>
        <dbReference type="ARBA" id="ARBA00041214"/>
    </source>
</evidence>
<evidence type="ECO:0000256" key="1">
    <source>
        <dbReference type="ARBA" id="ARBA00004397"/>
    </source>
</evidence>
<keyword evidence="16" id="KW-1185">Reference proteome</keyword>
<evidence type="ECO:0000256" key="5">
    <source>
        <dbReference type="ARBA" id="ARBA00022490"/>
    </source>
</evidence>
<dbReference type="SMART" id="SM01376">
    <property type="entry name" value="eIF-5a"/>
    <property type="match status" value="1"/>
</dbReference>
<keyword evidence="8" id="KW-0648">Protein biosynthesis</keyword>
<evidence type="ECO:0000313" key="15">
    <source>
        <dbReference type="EMBL" id="KAK7878185.1"/>
    </source>
</evidence>
<dbReference type="AlphaFoldDB" id="A0AAW0MG90"/>
<dbReference type="GO" id="GO:0045901">
    <property type="term" value="P:positive regulation of translational elongation"/>
    <property type="evidence" value="ECO:0007669"/>
    <property type="project" value="InterPro"/>
</dbReference>
<dbReference type="InterPro" id="IPR019769">
    <property type="entry name" value="Trans_elong_IF5A_hypusine_site"/>
</dbReference>
<comment type="subcellular location">
    <subcellularLocation>
        <location evidence="2">Cytoplasm</location>
    </subcellularLocation>
    <subcellularLocation>
        <location evidence="1">Endoplasmic reticulum membrane</location>
        <topology evidence="1">Peripheral membrane protein</topology>
        <orientation evidence="1">Cytoplasmic side</orientation>
    </subcellularLocation>
</comment>
<dbReference type="InterPro" id="IPR012340">
    <property type="entry name" value="NA-bd_OB-fold"/>
</dbReference>
<reference evidence="16" key="1">
    <citation type="submission" date="2024-04" db="EMBL/GenBank/DDBJ databases">
        <title>Salinicola lusitanus LLJ914,a marine bacterium isolated from the Okinawa Trough.</title>
        <authorList>
            <person name="Li J."/>
        </authorList>
    </citation>
    <scope>NUCLEOTIDE SEQUENCE [LARGE SCALE GENOMIC DNA]</scope>
</reference>
<dbReference type="Gene3D" id="2.40.50.140">
    <property type="entry name" value="Nucleic acid-binding proteins"/>
    <property type="match status" value="1"/>
</dbReference>
<dbReference type="Gene3D" id="2.30.30.30">
    <property type="match status" value="1"/>
</dbReference>
<dbReference type="GO" id="GO:0003746">
    <property type="term" value="F:translation elongation factor activity"/>
    <property type="evidence" value="ECO:0007669"/>
    <property type="project" value="UniProtKB-KW"/>
</dbReference>
<gene>
    <name evidence="15" type="ORF">WMY93_031182</name>
</gene>
<keyword evidence="6" id="KW-0251">Elongation factor</keyword>
<dbReference type="GO" id="GO:1990904">
    <property type="term" value="C:ribonucleoprotein complex"/>
    <property type="evidence" value="ECO:0007669"/>
    <property type="project" value="UniProtKB-KW"/>
</dbReference>
<dbReference type="FunFam" id="2.30.30.30:FF:000007">
    <property type="entry name" value="Eukaryotic translation initiation factor 5A"/>
    <property type="match status" value="1"/>
</dbReference>
<evidence type="ECO:0000256" key="9">
    <source>
        <dbReference type="ARBA" id="ARBA00022980"/>
    </source>
</evidence>
<accession>A0AAW0MG90</accession>
<comment type="caution">
    <text evidence="15">The sequence shown here is derived from an EMBL/GenBank/DDBJ whole genome shotgun (WGS) entry which is preliminary data.</text>
</comment>
<sequence length="343" mass="38480">MYAQHLASLSASSHRKHINQISRSFLYGCCSEVGRACALSVLFFLEAPKTKRTMADPDLDFTTGESGASATYPMQCSALRKNGFVVLKGRPCKIVEMSTSKTGKHGHAKVNLVGIDIFTNKKYEDMCPSTHNMDVPNIKRNDYQVVNINDGYMSLMNDNGDIREDLRVPDNEIGKEIESKFNVGEEFMVTVICAMGEECAIATKPFITKYGKGGVNDALTSRPVGLFLLPAHIMAPSKRGAVWKFTLDLTHPVEDGILDSSNFETFLKERIKVNGKTGNLGNVVQVGRMKNKINVTYLKYLTKKYLKKNNLRDWLRVVASDKETYELRYFQISQEDEESEADE</sequence>